<reference evidence="1 2" key="1">
    <citation type="submission" date="2017-03" db="EMBL/GenBank/DDBJ databases">
        <authorList>
            <person name="Afonso C.L."/>
            <person name="Miller P.J."/>
            <person name="Scott M.A."/>
            <person name="Spackman E."/>
            <person name="Goraichik I."/>
            <person name="Dimitrov K.M."/>
            <person name="Suarez D.L."/>
            <person name="Swayne D.E."/>
        </authorList>
    </citation>
    <scope>NUCLEOTIDE SEQUENCE [LARGE SCALE GENOMIC DNA]</scope>
    <source>
        <strain evidence="1 2">CECT 7751</strain>
    </source>
</reference>
<dbReference type="EMBL" id="FWFN01000001">
    <property type="protein sequence ID" value="SLN20519.1"/>
    <property type="molecule type" value="Genomic_DNA"/>
</dbReference>
<sequence>MNDFEHISRIRQELEALRKDLCHRMEQAQDQGDLNLLHERVSRAIKALSGQG</sequence>
<dbReference type="RefSeq" id="WP_188790191.1">
    <property type="nucleotide sequence ID" value="NZ_FWFN01000001.1"/>
</dbReference>
<organism evidence="1 2">
    <name type="scientific">Pseudooceanicola marinus</name>
    <dbReference type="NCBI Taxonomy" id="396013"/>
    <lineage>
        <taxon>Bacteria</taxon>
        <taxon>Pseudomonadati</taxon>
        <taxon>Pseudomonadota</taxon>
        <taxon>Alphaproteobacteria</taxon>
        <taxon>Rhodobacterales</taxon>
        <taxon>Paracoccaceae</taxon>
        <taxon>Pseudooceanicola</taxon>
    </lineage>
</organism>
<evidence type="ECO:0000313" key="1">
    <source>
        <dbReference type="EMBL" id="SLN20519.1"/>
    </source>
</evidence>
<name>A0A1X6YGX1_9RHOB</name>
<accession>A0A1X6YGX1</accession>
<evidence type="ECO:0000313" key="2">
    <source>
        <dbReference type="Proteomes" id="UP000193963"/>
    </source>
</evidence>
<dbReference type="Proteomes" id="UP000193963">
    <property type="component" value="Unassembled WGS sequence"/>
</dbReference>
<dbReference type="AlphaFoldDB" id="A0A1X6YGX1"/>
<proteinExistence type="predicted"/>
<keyword evidence="2" id="KW-1185">Reference proteome</keyword>
<protein>
    <submittedName>
        <fullName evidence="1">Uncharacterized protein</fullName>
    </submittedName>
</protein>
<gene>
    <name evidence="1" type="ORF">PSM7751_00690</name>
</gene>